<sequence>MTTPVLFLDDASRHLGHIDRARAEQTAITLITTLRRLRRINRRIALNTSQPIAQHQITDDWTMQAVLGGNSFKEEWDFVRALSDRSPFSAELQEGISQEIDDMEFRTRLGQIPSRALAWATLLDSATVSFNAHPDWSKAWVETAYYTLEDDGSVAEGEGCIKNASLASHADEHIEWLKQLGFAEVPTAAQVWGEKSERFPNLRFLARTEKDLSALEGSGAPFLQAMASLESLEKDAGGWKKDSPWPEFSTKTTGESEQRQKLCWVYDDATGKEELFDWHTRFTGGLAGRVHFRVDTVNRVIVVAYVGSKLTRKISG</sequence>
<reference evidence="1 2" key="1">
    <citation type="submission" date="2016-10" db="EMBL/GenBank/DDBJ databases">
        <authorList>
            <person name="Varghese N."/>
            <person name="Submissions S."/>
        </authorList>
    </citation>
    <scope>NUCLEOTIDE SEQUENCE [LARGE SCALE GENOMIC DNA]</scope>
    <source>
        <strain evidence="1 2">CIP 109853</strain>
    </source>
</reference>
<dbReference type="Proteomes" id="UP000198512">
    <property type="component" value="Unassembled WGS sequence"/>
</dbReference>
<comment type="caution">
    <text evidence="1">The sequence shown here is derived from an EMBL/GenBank/DDBJ whole genome shotgun (WGS) entry which is preliminary data.</text>
</comment>
<protein>
    <submittedName>
        <fullName evidence="1">Uncharacterized protein</fullName>
    </submittedName>
</protein>
<name>A0ABY1BAJ3_9PSED</name>
<dbReference type="RefSeq" id="WP_069519006.1">
    <property type="nucleotide sequence ID" value="NZ_FOFP01000005.1"/>
</dbReference>
<evidence type="ECO:0000313" key="1">
    <source>
        <dbReference type="EMBL" id="SEQ37939.1"/>
    </source>
</evidence>
<accession>A0ABY1BAJ3</accession>
<evidence type="ECO:0000313" key="2">
    <source>
        <dbReference type="Proteomes" id="UP000198512"/>
    </source>
</evidence>
<organism evidence="1 2">
    <name type="scientific">Pseudomonas cuatrocienegasensis</name>
    <dbReference type="NCBI Taxonomy" id="543360"/>
    <lineage>
        <taxon>Bacteria</taxon>
        <taxon>Pseudomonadati</taxon>
        <taxon>Pseudomonadota</taxon>
        <taxon>Gammaproteobacteria</taxon>
        <taxon>Pseudomonadales</taxon>
        <taxon>Pseudomonadaceae</taxon>
        <taxon>Pseudomonas</taxon>
    </lineage>
</organism>
<gene>
    <name evidence="1" type="ORF">SAMN05216600_105224</name>
</gene>
<keyword evidence="2" id="KW-1185">Reference proteome</keyword>
<dbReference type="EMBL" id="FOFP01000005">
    <property type="protein sequence ID" value="SEQ37939.1"/>
    <property type="molecule type" value="Genomic_DNA"/>
</dbReference>
<proteinExistence type="predicted"/>